<accession>A0ABW2D491</accession>
<keyword evidence="3" id="KW-1185">Reference proteome</keyword>
<feature type="transmembrane region" description="Helical" evidence="1">
    <location>
        <begin position="20"/>
        <end position="38"/>
    </location>
</feature>
<reference evidence="3" key="1">
    <citation type="journal article" date="2019" name="Int. J. Syst. Evol. Microbiol.">
        <title>The Global Catalogue of Microorganisms (GCM) 10K type strain sequencing project: providing services to taxonomists for standard genome sequencing and annotation.</title>
        <authorList>
            <consortium name="The Broad Institute Genomics Platform"/>
            <consortium name="The Broad Institute Genome Sequencing Center for Infectious Disease"/>
            <person name="Wu L."/>
            <person name="Ma J."/>
        </authorList>
    </citation>
    <scope>NUCLEOTIDE SEQUENCE [LARGE SCALE GENOMIC DNA]</scope>
    <source>
        <strain evidence="3">KACC 12634</strain>
    </source>
</reference>
<organism evidence="2 3">
    <name type="scientific">Glycomyces mayteni</name>
    <dbReference type="NCBI Taxonomy" id="543887"/>
    <lineage>
        <taxon>Bacteria</taxon>
        <taxon>Bacillati</taxon>
        <taxon>Actinomycetota</taxon>
        <taxon>Actinomycetes</taxon>
        <taxon>Glycomycetales</taxon>
        <taxon>Glycomycetaceae</taxon>
        <taxon>Glycomyces</taxon>
    </lineage>
</organism>
<evidence type="ECO:0008006" key="4">
    <source>
        <dbReference type="Google" id="ProtNLM"/>
    </source>
</evidence>
<sequence>MPSAEGSRFIRVRYSRKASMLTIVLGFVLAASAAVTIFTPFIPVLAPVGLTGLALIGGGLRSLFRPRYLFQPDTGVLTVFAAIGPGSKGTPGAEGERVYFDGKRVFRELPDGERHRVSPTGTDRGDFARLIQALPPEHGPAITDR</sequence>
<evidence type="ECO:0000313" key="2">
    <source>
        <dbReference type="EMBL" id="MFC6956979.1"/>
    </source>
</evidence>
<gene>
    <name evidence="2" type="ORF">ACFQS3_07195</name>
</gene>
<feature type="transmembrane region" description="Helical" evidence="1">
    <location>
        <begin position="44"/>
        <end position="64"/>
    </location>
</feature>
<evidence type="ECO:0000313" key="3">
    <source>
        <dbReference type="Proteomes" id="UP001596470"/>
    </source>
</evidence>
<keyword evidence="1" id="KW-0472">Membrane</keyword>
<keyword evidence="1" id="KW-0812">Transmembrane</keyword>
<dbReference type="Proteomes" id="UP001596470">
    <property type="component" value="Unassembled WGS sequence"/>
</dbReference>
<name>A0ABW2D491_9ACTN</name>
<protein>
    <recommendedName>
        <fullName evidence="4">PH domain-containing protein</fullName>
    </recommendedName>
</protein>
<dbReference type="RefSeq" id="WP_382347793.1">
    <property type="nucleotide sequence ID" value="NZ_JBHMBP010000002.1"/>
</dbReference>
<keyword evidence="1" id="KW-1133">Transmembrane helix</keyword>
<dbReference type="EMBL" id="JBHSYS010000002">
    <property type="protein sequence ID" value="MFC6956979.1"/>
    <property type="molecule type" value="Genomic_DNA"/>
</dbReference>
<comment type="caution">
    <text evidence="2">The sequence shown here is derived from an EMBL/GenBank/DDBJ whole genome shotgun (WGS) entry which is preliminary data.</text>
</comment>
<evidence type="ECO:0000256" key="1">
    <source>
        <dbReference type="SAM" id="Phobius"/>
    </source>
</evidence>
<proteinExistence type="predicted"/>